<dbReference type="GO" id="GO:0005886">
    <property type="term" value="C:plasma membrane"/>
    <property type="evidence" value="ECO:0007669"/>
    <property type="project" value="TreeGrafter"/>
</dbReference>
<dbReference type="Proteomes" id="UP000245461">
    <property type="component" value="Unassembled WGS sequence"/>
</dbReference>
<comment type="subcellular location">
    <subcellularLocation>
        <location evidence="1">Membrane</location>
        <topology evidence="1">Multi-pass membrane protein</topology>
    </subcellularLocation>
</comment>
<comment type="similarity">
    <text evidence="2">Belongs to the nucleobase:cation symporter-2 (NCS2) (TC 2.A.40) family.</text>
</comment>
<comment type="caution">
    <text evidence="8">The sequence shown here is derived from an EMBL/GenBank/DDBJ whole genome shotgun (WGS) entry which is preliminary data.</text>
</comment>
<dbReference type="Pfam" id="PF00860">
    <property type="entry name" value="Xan_ur_permease"/>
    <property type="match status" value="1"/>
</dbReference>
<dbReference type="InterPro" id="IPR006043">
    <property type="entry name" value="NCS2"/>
</dbReference>
<feature type="transmembrane region" description="Helical" evidence="7">
    <location>
        <begin position="352"/>
        <end position="372"/>
    </location>
</feature>
<feature type="transmembrane region" description="Helical" evidence="7">
    <location>
        <begin position="103"/>
        <end position="124"/>
    </location>
</feature>
<proteinExistence type="inferred from homology"/>
<evidence type="ECO:0000313" key="9">
    <source>
        <dbReference type="Proteomes" id="UP000245461"/>
    </source>
</evidence>
<evidence type="ECO:0000313" key="8">
    <source>
        <dbReference type="EMBL" id="PWR24202.1"/>
    </source>
</evidence>
<evidence type="ECO:0000256" key="3">
    <source>
        <dbReference type="ARBA" id="ARBA00022448"/>
    </source>
</evidence>
<dbReference type="PANTHER" id="PTHR42810:SF2">
    <property type="entry name" value="PURINE PERMEASE C1399.01C-RELATED"/>
    <property type="match status" value="1"/>
</dbReference>
<keyword evidence="3" id="KW-0813">Transport</keyword>
<feature type="transmembrane region" description="Helical" evidence="7">
    <location>
        <begin position="410"/>
        <end position="430"/>
    </location>
</feature>
<feature type="transmembrane region" description="Helical" evidence="7">
    <location>
        <begin position="381"/>
        <end position="398"/>
    </location>
</feature>
<keyword evidence="6 7" id="KW-0472">Membrane</keyword>
<feature type="transmembrane region" description="Helical" evidence="7">
    <location>
        <begin position="20"/>
        <end position="42"/>
    </location>
</feature>
<evidence type="ECO:0000256" key="5">
    <source>
        <dbReference type="ARBA" id="ARBA00022989"/>
    </source>
</evidence>
<sequence length="570" mass="60657">MRRPDTLLYWLEEIPPPRFAFGLALQQVAFLGALMGVPAVFARGAGMDAAAFQNLAACGLIYSAVALLLQAWGRFGIGAGIFLPVQGTTSVLPVLGLGLAHTGLGGGFGMFAVSGLSMILFSYLIKRLRAIFTVEIAGLAMLLIGAGIGIIGLKLIFSGPAEGPPEPGRAAVAGATLAVMIACNVWGRGGLKLFATVTGLGCGLALSALAGMLTPVDLATFDAAALLRLPTLQQFGWHFDGAAVIPAVITGFSLSLTSMGVQTVAQRFNDADFKRPDLDSVGRGVRAEGIAQVFASLINAMPMAASGGAASLALASGCTSRHLAIWTAGLLFLVALCPKIIVAWMIVPPEVLGALFLFLSSFATVGGIQMIGSRMLDNRRTLAIGIALLVGLTYADIHDQLERLWPGAQYIAFSQFALALTIAVLLQALFRVGIQRRTRRSFAVADTHFEDMIAFIEAQGRLWGARHEVVKKAELACWQAFELLRDSELLAPEAGTIELETRQDEFNLTIFIRYRGALPVLATHPPGHQEMLEDSEAPRRMAGYLINRLADNARTRKAGAAAELRLDFRD</sequence>
<organism evidence="8 9">
    <name type="scientific">Zavarzinia aquatilis</name>
    <dbReference type="NCBI Taxonomy" id="2211142"/>
    <lineage>
        <taxon>Bacteria</taxon>
        <taxon>Pseudomonadati</taxon>
        <taxon>Pseudomonadota</taxon>
        <taxon>Alphaproteobacteria</taxon>
        <taxon>Rhodospirillales</taxon>
        <taxon>Zavarziniaceae</taxon>
        <taxon>Zavarzinia</taxon>
    </lineage>
</organism>
<protein>
    <submittedName>
        <fullName evidence="8">Xanthine/uracil permease</fullName>
    </submittedName>
</protein>
<feature type="transmembrane region" description="Helical" evidence="7">
    <location>
        <begin position="193"/>
        <end position="215"/>
    </location>
</feature>
<evidence type="ECO:0000256" key="1">
    <source>
        <dbReference type="ARBA" id="ARBA00004141"/>
    </source>
</evidence>
<feature type="transmembrane region" description="Helical" evidence="7">
    <location>
        <begin position="323"/>
        <end position="346"/>
    </location>
</feature>
<evidence type="ECO:0000256" key="4">
    <source>
        <dbReference type="ARBA" id="ARBA00022692"/>
    </source>
</evidence>
<dbReference type="GO" id="GO:0042907">
    <property type="term" value="F:xanthine transmembrane transporter activity"/>
    <property type="evidence" value="ECO:0007669"/>
    <property type="project" value="TreeGrafter"/>
</dbReference>
<dbReference type="AlphaFoldDB" id="A0A317EC57"/>
<feature type="transmembrane region" description="Helical" evidence="7">
    <location>
        <begin position="169"/>
        <end position="186"/>
    </location>
</feature>
<gene>
    <name evidence="8" type="ORF">DKG74_08775</name>
</gene>
<keyword evidence="9" id="KW-1185">Reference proteome</keyword>
<dbReference type="OrthoDB" id="7236539at2"/>
<name>A0A317EC57_9PROT</name>
<dbReference type="EMBL" id="QGLE01000004">
    <property type="protein sequence ID" value="PWR24202.1"/>
    <property type="molecule type" value="Genomic_DNA"/>
</dbReference>
<reference evidence="8 9" key="1">
    <citation type="submission" date="2018-05" db="EMBL/GenBank/DDBJ databases">
        <title>Zavarzinia sp. HR-AS.</title>
        <authorList>
            <person name="Lee Y."/>
            <person name="Jeon C.O."/>
        </authorList>
    </citation>
    <scope>NUCLEOTIDE SEQUENCE [LARGE SCALE GENOMIC DNA]</scope>
    <source>
        <strain evidence="8 9">HR-AS</strain>
    </source>
</reference>
<accession>A0A317EC57</accession>
<feature type="transmembrane region" description="Helical" evidence="7">
    <location>
        <begin position="136"/>
        <end position="157"/>
    </location>
</feature>
<keyword evidence="4 7" id="KW-0812">Transmembrane</keyword>
<feature type="transmembrane region" description="Helical" evidence="7">
    <location>
        <begin position="235"/>
        <end position="257"/>
    </location>
</feature>
<feature type="transmembrane region" description="Helical" evidence="7">
    <location>
        <begin position="54"/>
        <end position="83"/>
    </location>
</feature>
<keyword evidence="5 7" id="KW-1133">Transmembrane helix</keyword>
<evidence type="ECO:0000256" key="2">
    <source>
        <dbReference type="ARBA" id="ARBA00008821"/>
    </source>
</evidence>
<evidence type="ECO:0000256" key="6">
    <source>
        <dbReference type="ARBA" id="ARBA00023136"/>
    </source>
</evidence>
<dbReference type="PANTHER" id="PTHR42810">
    <property type="entry name" value="PURINE PERMEASE C1399.01C-RELATED"/>
    <property type="match status" value="1"/>
</dbReference>
<dbReference type="RefSeq" id="WP_109904796.1">
    <property type="nucleotide sequence ID" value="NZ_QGLE01000004.1"/>
</dbReference>
<evidence type="ECO:0000256" key="7">
    <source>
        <dbReference type="SAM" id="Phobius"/>
    </source>
</evidence>